<dbReference type="PANTHER" id="PTHR37512">
    <property type="entry name" value="TRIFUNCTIONAL NAD BIOSYNTHESIS/REGULATOR PROTEIN NADR"/>
    <property type="match status" value="1"/>
</dbReference>
<dbReference type="AlphaFoldDB" id="A0A7C9KVJ5"/>
<dbReference type="SUPFAM" id="SSF52540">
    <property type="entry name" value="P-loop containing nucleoside triphosphate hydrolases"/>
    <property type="match status" value="1"/>
</dbReference>
<name>A0A7C9KVJ5_9SPHN</name>
<proteinExistence type="predicted"/>
<organism evidence="2 3">
    <name type="scientific">Sandarakinorhabdus fusca</name>
    <dbReference type="NCBI Taxonomy" id="1439888"/>
    <lineage>
        <taxon>Bacteria</taxon>
        <taxon>Pseudomonadati</taxon>
        <taxon>Pseudomonadota</taxon>
        <taxon>Alphaproteobacteria</taxon>
        <taxon>Sphingomonadales</taxon>
        <taxon>Sphingosinicellaceae</taxon>
        <taxon>Sandarakinorhabdus</taxon>
    </lineage>
</organism>
<accession>A0A7C9KVJ5</accession>
<evidence type="ECO:0000313" key="2">
    <source>
        <dbReference type="EMBL" id="MQT15962.1"/>
    </source>
</evidence>
<sequence length="170" mass="18258">MKRVCLTGVESTGKSTLAPVLAARFGGVVMPEYGRRWAERNGVDFIPAALHAIAAGHAAARAAIAAGAPDLIIEDTDIVMTSAWARMLYGRRDPVLSAIAATADLYLLFAADTPWIDDGTRQFRGQDRERFAAIIIDELARRQLNPVLISGSWTQREATAIRAVAALLAA</sequence>
<comment type="caution">
    <text evidence="2">The sequence shown here is derived from an EMBL/GenBank/DDBJ whole genome shotgun (WGS) entry which is preliminary data.</text>
</comment>
<reference evidence="2 3" key="1">
    <citation type="submission" date="2019-09" db="EMBL/GenBank/DDBJ databases">
        <title>Polymorphobacter sp. isolated from a lake in China.</title>
        <authorList>
            <person name="Liu Z."/>
        </authorList>
    </citation>
    <scope>NUCLEOTIDE SEQUENCE [LARGE SCALE GENOMIC DNA]</scope>
    <source>
        <strain evidence="2 3">D40P</strain>
    </source>
</reference>
<protein>
    <submittedName>
        <fullName evidence="2">AAA family ATPase</fullName>
    </submittedName>
</protein>
<evidence type="ECO:0000313" key="3">
    <source>
        <dbReference type="Proteomes" id="UP000481327"/>
    </source>
</evidence>
<dbReference type="Proteomes" id="UP000481327">
    <property type="component" value="Unassembled WGS sequence"/>
</dbReference>
<dbReference type="RefSeq" id="WP_152576420.1">
    <property type="nucleotide sequence ID" value="NZ_JAATJI010000001.1"/>
</dbReference>
<feature type="domain" description="NadR/Ttd14 AAA" evidence="1">
    <location>
        <begin position="3"/>
        <end position="156"/>
    </location>
</feature>
<dbReference type="Pfam" id="PF13521">
    <property type="entry name" value="AAA_28"/>
    <property type="match status" value="1"/>
</dbReference>
<dbReference type="InterPro" id="IPR027417">
    <property type="entry name" value="P-loop_NTPase"/>
</dbReference>
<dbReference type="InterPro" id="IPR038727">
    <property type="entry name" value="NadR/Ttd14_AAA_dom"/>
</dbReference>
<keyword evidence="3" id="KW-1185">Reference proteome</keyword>
<gene>
    <name evidence="2" type="ORF">F3168_01625</name>
</gene>
<dbReference type="Gene3D" id="3.40.50.300">
    <property type="entry name" value="P-loop containing nucleotide triphosphate hydrolases"/>
    <property type="match status" value="1"/>
</dbReference>
<dbReference type="OrthoDB" id="3249147at2"/>
<dbReference type="PANTHER" id="PTHR37512:SF1">
    <property type="entry name" value="NADR_TTD14 AAA DOMAIN-CONTAINING PROTEIN"/>
    <property type="match status" value="1"/>
</dbReference>
<dbReference type="EMBL" id="WIOL01000001">
    <property type="protein sequence ID" value="MQT15962.1"/>
    <property type="molecule type" value="Genomic_DNA"/>
</dbReference>
<evidence type="ECO:0000259" key="1">
    <source>
        <dbReference type="Pfam" id="PF13521"/>
    </source>
</evidence>
<dbReference type="InterPro" id="IPR052735">
    <property type="entry name" value="NAD_biosynth-regulator"/>
</dbReference>